<dbReference type="InterPro" id="IPR036457">
    <property type="entry name" value="PPM-type-like_dom_sf"/>
</dbReference>
<dbReference type="RefSeq" id="WP_109615881.1">
    <property type="nucleotide sequence ID" value="NZ_QGDO01000001.1"/>
</dbReference>
<feature type="transmembrane region" description="Helical" evidence="3">
    <location>
        <begin position="18"/>
        <end position="39"/>
    </location>
</feature>
<dbReference type="EMBL" id="QGDO01000001">
    <property type="protein sequence ID" value="PWJ44388.1"/>
    <property type="molecule type" value="Genomic_DNA"/>
</dbReference>
<keyword evidence="3" id="KW-0472">Membrane</keyword>
<proteinExistence type="predicted"/>
<dbReference type="GO" id="GO:0016791">
    <property type="term" value="F:phosphatase activity"/>
    <property type="evidence" value="ECO:0007669"/>
    <property type="project" value="TreeGrafter"/>
</dbReference>
<keyword evidence="3" id="KW-0812">Transmembrane</keyword>
<feature type="transmembrane region" description="Helical" evidence="3">
    <location>
        <begin position="77"/>
        <end position="98"/>
    </location>
</feature>
<dbReference type="SMART" id="SM00331">
    <property type="entry name" value="PP2C_SIG"/>
    <property type="match status" value="1"/>
</dbReference>
<feature type="coiled-coil region" evidence="2">
    <location>
        <begin position="186"/>
        <end position="216"/>
    </location>
</feature>
<evidence type="ECO:0000256" key="2">
    <source>
        <dbReference type="SAM" id="Coils"/>
    </source>
</evidence>
<protein>
    <submittedName>
        <fullName evidence="5">Serine phosphatase RsbU (Regulator of sigma subunit)</fullName>
    </submittedName>
</protein>
<evidence type="ECO:0000313" key="6">
    <source>
        <dbReference type="Proteomes" id="UP000245535"/>
    </source>
</evidence>
<dbReference type="Gene3D" id="3.60.40.10">
    <property type="entry name" value="PPM-type phosphatase domain"/>
    <property type="match status" value="1"/>
</dbReference>
<evidence type="ECO:0000256" key="3">
    <source>
        <dbReference type="SAM" id="Phobius"/>
    </source>
</evidence>
<evidence type="ECO:0000256" key="1">
    <source>
        <dbReference type="ARBA" id="ARBA00022801"/>
    </source>
</evidence>
<dbReference type="Proteomes" id="UP000245535">
    <property type="component" value="Unassembled WGS sequence"/>
</dbReference>
<feature type="transmembrane region" description="Helical" evidence="3">
    <location>
        <begin position="45"/>
        <end position="65"/>
    </location>
</feature>
<dbReference type="InterPro" id="IPR001932">
    <property type="entry name" value="PPM-type_phosphatase-like_dom"/>
</dbReference>
<feature type="transmembrane region" description="Helical" evidence="3">
    <location>
        <begin position="129"/>
        <end position="145"/>
    </location>
</feature>
<organism evidence="5 6">
    <name type="scientific">Sediminitomix flava</name>
    <dbReference type="NCBI Taxonomy" id="379075"/>
    <lineage>
        <taxon>Bacteria</taxon>
        <taxon>Pseudomonadati</taxon>
        <taxon>Bacteroidota</taxon>
        <taxon>Cytophagia</taxon>
        <taxon>Cytophagales</taxon>
        <taxon>Flammeovirgaceae</taxon>
        <taxon>Sediminitomix</taxon>
    </lineage>
</organism>
<dbReference type="InterPro" id="IPR052016">
    <property type="entry name" value="Bact_Sigma-Reg"/>
</dbReference>
<accession>A0A315ZHU3</accession>
<keyword evidence="2" id="KW-0175">Coiled coil</keyword>
<dbReference type="Pfam" id="PF07228">
    <property type="entry name" value="SpoIIE"/>
    <property type="match status" value="1"/>
</dbReference>
<dbReference type="PANTHER" id="PTHR43156">
    <property type="entry name" value="STAGE II SPORULATION PROTEIN E-RELATED"/>
    <property type="match status" value="1"/>
</dbReference>
<sequence length="481" mass="55261">MTLDRENERYLEPFNSKYIGILTIVGVIVYPLCAIMDHRLLPQNIAADFLFIRVFQALVTLLFYIMYKLGIYRRAVVFNYVVYGGMSLQLSYLCSISPSEHSPVYFSALSAAILAGNGLIVWDSKHSAVINILCFLIFTLGIHFFHEMTWADVIDNGYPMTLVLSILSVFMMKSRHNGIINELKTKKSLNLANEKLQEKQQEVENQSEELKIQLELTHHQNQELSKLYENITSSVRYALRIQQAFLPDVQLLDNYYQKHRIIYQPKDIVSGDFYWWKEKNGYFYTAIVDCTGHGVPASFLTIIAKVLLDTIVDKAETEITPAEIFEQLQKEFRAAISVKGNKFHIEDGMELSLVRYHKPTGELIFSGARRPLWLLKNSELIELKGTKKTIGGIDYHKDLCFEDQSVVLEKGNILFMFTDGITDQFGGPRDKKILQKRIRNLILEDHNENFENHLDAIVQSWLGWKGDTPQTDDVLALAVEV</sequence>
<evidence type="ECO:0000313" key="5">
    <source>
        <dbReference type="EMBL" id="PWJ44388.1"/>
    </source>
</evidence>
<keyword evidence="6" id="KW-1185">Reference proteome</keyword>
<dbReference type="AlphaFoldDB" id="A0A315ZHU3"/>
<dbReference type="PANTHER" id="PTHR43156:SF9">
    <property type="entry name" value="HAMP DOMAIN-CONTAINING PROTEIN"/>
    <property type="match status" value="1"/>
</dbReference>
<name>A0A315ZHU3_SEDFL</name>
<feature type="transmembrane region" description="Helical" evidence="3">
    <location>
        <begin position="104"/>
        <end position="122"/>
    </location>
</feature>
<keyword evidence="3" id="KW-1133">Transmembrane helix</keyword>
<dbReference type="OrthoDB" id="1119265at2"/>
<gene>
    <name evidence="5" type="ORF">BC781_101747</name>
</gene>
<evidence type="ECO:0000259" key="4">
    <source>
        <dbReference type="SMART" id="SM00331"/>
    </source>
</evidence>
<comment type="caution">
    <text evidence="5">The sequence shown here is derived from an EMBL/GenBank/DDBJ whole genome shotgun (WGS) entry which is preliminary data.</text>
</comment>
<reference evidence="5 6" key="1">
    <citation type="submission" date="2018-03" db="EMBL/GenBank/DDBJ databases">
        <title>Genomic Encyclopedia of Archaeal and Bacterial Type Strains, Phase II (KMG-II): from individual species to whole genera.</title>
        <authorList>
            <person name="Goeker M."/>
        </authorList>
    </citation>
    <scope>NUCLEOTIDE SEQUENCE [LARGE SCALE GENOMIC DNA]</scope>
    <source>
        <strain evidence="5 6">DSM 28229</strain>
    </source>
</reference>
<keyword evidence="1" id="KW-0378">Hydrolase</keyword>
<feature type="domain" description="PPM-type phosphatase" evidence="4">
    <location>
        <begin position="254"/>
        <end position="481"/>
    </location>
</feature>